<reference evidence="3 4" key="1">
    <citation type="submission" date="2021-04" db="EMBL/GenBank/DDBJ databases">
        <authorList>
            <person name="Ivanova A."/>
        </authorList>
    </citation>
    <scope>NUCLEOTIDE SEQUENCE [LARGE SCALE GENOMIC DNA]</scope>
    <source>
        <strain evidence="3 4">G18</strain>
    </source>
</reference>
<organism evidence="3 4">
    <name type="scientific">Gemmata palustris</name>
    <dbReference type="NCBI Taxonomy" id="2822762"/>
    <lineage>
        <taxon>Bacteria</taxon>
        <taxon>Pseudomonadati</taxon>
        <taxon>Planctomycetota</taxon>
        <taxon>Planctomycetia</taxon>
        <taxon>Gemmatales</taxon>
        <taxon>Gemmataceae</taxon>
        <taxon>Gemmata</taxon>
    </lineage>
</organism>
<sequence>MFTTLYGLLSLVVLAIAAIWLVKIVLPKPFVMVKWFGLQITFRDTPPPEDPKKAAKRKPKRR</sequence>
<comment type="caution">
    <text evidence="3">The sequence shown here is derived from an EMBL/GenBank/DDBJ whole genome shotgun (WGS) entry which is preliminary data.</text>
</comment>
<protein>
    <submittedName>
        <fullName evidence="3">Uncharacterized protein</fullName>
    </submittedName>
</protein>
<feature type="region of interest" description="Disordered" evidence="1">
    <location>
        <begin position="43"/>
        <end position="62"/>
    </location>
</feature>
<evidence type="ECO:0000256" key="1">
    <source>
        <dbReference type="SAM" id="MobiDB-lite"/>
    </source>
</evidence>
<gene>
    <name evidence="3" type="ORF">J8F10_06375</name>
</gene>
<dbReference type="Proteomes" id="UP000676565">
    <property type="component" value="Unassembled WGS sequence"/>
</dbReference>
<dbReference type="EMBL" id="JAGKQQ010000001">
    <property type="protein sequence ID" value="MBP3954905.1"/>
    <property type="molecule type" value="Genomic_DNA"/>
</dbReference>
<feature type="transmembrane region" description="Helical" evidence="2">
    <location>
        <begin position="6"/>
        <end position="26"/>
    </location>
</feature>
<dbReference type="RefSeq" id="WP_210653013.1">
    <property type="nucleotide sequence ID" value="NZ_JAGKQQ010000001.1"/>
</dbReference>
<name>A0ABS5BNK9_9BACT</name>
<evidence type="ECO:0000313" key="3">
    <source>
        <dbReference type="EMBL" id="MBP3954905.1"/>
    </source>
</evidence>
<proteinExistence type="predicted"/>
<evidence type="ECO:0000313" key="4">
    <source>
        <dbReference type="Proteomes" id="UP000676565"/>
    </source>
</evidence>
<keyword evidence="2" id="KW-0812">Transmembrane</keyword>
<keyword evidence="2" id="KW-1133">Transmembrane helix</keyword>
<keyword evidence="2" id="KW-0472">Membrane</keyword>
<accession>A0ABS5BNK9</accession>
<keyword evidence="4" id="KW-1185">Reference proteome</keyword>
<evidence type="ECO:0000256" key="2">
    <source>
        <dbReference type="SAM" id="Phobius"/>
    </source>
</evidence>